<protein>
    <recommendedName>
        <fullName evidence="2">DUF4382 domain-containing protein</fullName>
    </recommendedName>
</protein>
<dbReference type="Pfam" id="PF14321">
    <property type="entry name" value="DUF4382"/>
    <property type="match status" value="1"/>
</dbReference>
<evidence type="ECO:0000259" key="2">
    <source>
        <dbReference type="Pfam" id="PF14321"/>
    </source>
</evidence>
<dbReference type="HOGENOM" id="CLU_072066_0_0_6"/>
<dbReference type="KEGG" id="vsp:VS_II1094"/>
<dbReference type="eggNOG" id="ENOG5032FBS">
    <property type="taxonomic scope" value="Bacteria"/>
</dbReference>
<dbReference type="InterPro" id="IPR025491">
    <property type="entry name" value="DUF4382"/>
</dbReference>
<dbReference type="PROSITE" id="PS51257">
    <property type="entry name" value="PROKAR_LIPOPROTEIN"/>
    <property type="match status" value="1"/>
</dbReference>
<sequence>MIYRKLIMKYLKEIALASLVLAGLVGCGGDSGSSSSTTPITLSVSDAPIDDVKDVTVTFSKVALLPGQGGTPLVYDVYKTDENGNYVDKNGDPLPDGEDPIPLSVNLLDYQGSEALPLIKNEVIPVGSYKLCVFAHDGDHPTTPSYVIENDDTNRQLTVKGEGACPQGVGKEDNAGVLYFNNSFNVNQQSNDFVVEFDLRRGLKNSSSLPDYTVQRTSVSLINTVETGNIEGTVATTTFGSCNPTNDNTFVQSVYLYEGDIVKADMAPIGGPAEKKPITSASVTLNKAQTNYEFSLGFIDSGTYSLGYTCTAQHDSDEDNADPVADGFEIYDVQNSVQVVVGQDSQVSF</sequence>
<dbReference type="Proteomes" id="UP000009100">
    <property type="component" value="Chromosome 2"/>
</dbReference>
<gene>
    <name evidence="3" type="ordered locus">VS_II1094</name>
</gene>
<proteinExistence type="predicted"/>
<feature type="domain" description="DUF4382" evidence="2">
    <location>
        <begin position="38"/>
        <end position="207"/>
    </location>
</feature>
<reference evidence="3 4" key="1">
    <citation type="submission" date="2009-02" db="EMBL/GenBank/DDBJ databases">
        <title>Vibrio splendidus str. LGP32 complete genome.</title>
        <authorList>
            <person name="Mazel D."/>
            <person name="Le Roux F."/>
        </authorList>
    </citation>
    <scope>NUCLEOTIDE SEQUENCE [LARGE SCALE GENOMIC DNA]</scope>
    <source>
        <strain evidence="3 4">LGP32</strain>
    </source>
</reference>
<name>B7VS74_VIBA3</name>
<feature type="chain" id="PRO_5002863246" description="DUF4382 domain-containing protein" evidence="1">
    <location>
        <begin position="23"/>
        <end position="349"/>
    </location>
</feature>
<organism evidence="3 4">
    <name type="scientific">Vibrio atlanticus (strain LGP32)</name>
    <name type="common">Vibrio splendidus (strain Mel32)</name>
    <dbReference type="NCBI Taxonomy" id="575788"/>
    <lineage>
        <taxon>Bacteria</taxon>
        <taxon>Pseudomonadati</taxon>
        <taxon>Pseudomonadota</taxon>
        <taxon>Gammaproteobacteria</taxon>
        <taxon>Vibrionales</taxon>
        <taxon>Vibrionaceae</taxon>
        <taxon>Vibrio</taxon>
    </lineage>
</organism>
<evidence type="ECO:0000313" key="4">
    <source>
        <dbReference type="Proteomes" id="UP000009100"/>
    </source>
</evidence>
<keyword evidence="1" id="KW-0732">Signal</keyword>
<accession>B7VS74</accession>
<evidence type="ECO:0000313" key="3">
    <source>
        <dbReference type="EMBL" id="CAV26985.1"/>
    </source>
</evidence>
<evidence type="ECO:0000256" key="1">
    <source>
        <dbReference type="SAM" id="SignalP"/>
    </source>
</evidence>
<dbReference type="STRING" id="575788.VS_II1094"/>
<dbReference type="EMBL" id="FM954973">
    <property type="protein sequence ID" value="CAV26985.1"/>
    <property type="molecule type" value="Genomic_DNA"/>
</dbReference>
<dbReference type="AlphaFoldDB" id="B7VS74"/>
<feature type="signal peptide" evidence="1">
    <location>
        <begin position="1"/>
        <end position="22"/>
    </location>
</feature>